<sequence length="364" mass="41952">MSDKEILIAATLLKSFDPKQNIVFCPSVICKALNIGNFAKIDEPKIEDIIHSICLVITKEKPLPNLFFDQIKKCGNHLLSVDFQNPVEASEIINSLVFHQTKKIIQKLVYANELNKDISCLIGSASTFSGQWDYPFEKTVTLKFYSHRPRQIKFICQKEGIGWNIEEQEDWKCLTIPYSNNRRFHICLPKQKDGLQNLINNFDETMLTECCRYDNLMEVNTKIPVIDIETRINLKDKEETMLLPSELFPTFGTQILSLHTGKFMINEYGTYTEAFKDDGARCAANFKKADFTADYPFLFFCYSSCKCKQLFYSIKIWVTEKLAIISGRNPCLLSSLIPHLYRCDAKKIPEPEKAEDDIALKEEE</sequence>
<evidence type="ECO:0000313" key="2">
    <source>
        <dbReference type="WBParaSite" id="PS1159_v2.g10398.t1"/>
    </source>
</evidence>
<organism evidence="1 2">
    <name type="scientific">Panagrolaimus sp. PS1159</name>
    <dbReference type="NCBI Taxonomy" id="55785"/>
    <lineage>
        <taxon>Eukaryota</taxon>
        <taxon>Metazoa</taxon>
        <taxon>Ecdysozoa</taxon>
        <taxon>Nematoda</taxon>
        <taxon>Chromadorea</taxon>
        <taxon>Rhabditida</taxon>
        <taxon>Tylenchina</taxon>
        <taxon>Panagrolaimomorpha</taxon>
        <taxon>Panagrolaimoidea</taxon>
        <taxon>Panagrolaimidae</taxon>
        <taxon>Panagrolaimus</taxon>
    </lineage>
</organism>
<dbReference type="WBParaSite" id="PS1159_v2.g10398.t1">
    <property type="protein sequence ID" value="PS1159_v2.g10398.t1"/>
    <property type="gene ID" value="PS1159_v2.g10398"/>
</dbReference>
<dbReference type="Proteomes" id="UP000887580">
    <property type="component" value="Unplaced"/>
</dbReference>
<evidence type="ECO:0000313" key="1">
    <source>
        <dbReference type="Proteomes" id="UP000887580"/>
    </source>
</evidence>
<proteinExistence type="predicted"/>
<protein>
    <submittedName>
        <fullName evidence="2">Serpin domain-containing protein</fullName>
    </submittedName>
</protein>
<accession>A0AC35ESV8</accession>
<name>A0AC35ESV8_9BILA</name>
<reference evidence="2" key="1">
    <citation type="submission" date="2022-11" db="UniProtKB">
        <authorList>
            <consortium name="WormBaseParasite"/>
        </authorList>
    </citation>
    <scope>IDENTIFICATION</scope>
</reference>